<name>A0A1N7HF53_9RHOB</name>
<evidence type="ECO:0000256" key="3">
    <source>
        <dbReference type="ARBA" id="ARBA00022741"/>
    </source>
</evidence>
<dbReference type="EMBL" id="FTNV01000003">
    <property type="protein sequence ID" value="SIS23489.1"/>
    <property type="molecule type" value="Genomic_DNA"/>
</dbReference>
<evidence type="ECO:0000256" key="2">
    <source>
        <dbReference type="ARBA" id="ARBA00022598"/>
    </source>
</evidence>
<keyword evidence="8" id="KW-1185">Reference proteome</keyword>
<comment type="function">
    <text evidence="6">Part of the phosphoribosylformylglycinamidine synthase complex involved in the purines biosynthetic pathway. Catalyzes the ATP-dependent conversion of formylglycinamide ribonucleotide (FGAR) and glutamine to yield formylglycinamidine ribonucleotide (FGAM) and glutamate. The FGAM synthase complex is composed of three subunits. PurQ produces an ammonia molecule by converting glutamine to glutamate. PurL transfers the ammonia molecule to FGAR to form FGAM in an ATP-dependent manner. PurS interacts with PurQ and PurL and is thought to assist in the transfer of the ammonia molecule from PurQ to PurL.</text>
</comment>
<protein>
    <recommendedName>
        <fullName evidence="6">Phosphoribosylformylglycinamidine synthase subunit PurS</fullName>
        <shortName evidence="6">FGAM synthase</shortName>
        <ecNumber evidence="6">6.3.5.3</ecNumber>
    </recommendedName>
    <alternativeName>
        <fullName evidence="6">Formylglycinamide ribonucleotide amidotransferase subunit III</fullName>
        <shortName evidence="6">FGAR amidotransferase III</shortName>
        <shortName evidence="6">FGAR-AT III</shortName>
    </alternativeName>
    <alternativeName>
        <fullName evidence="6">Phosphoribosylformylglycinamidine synthase subunit III</fullName>
    </alternativeName>
</protein>
<gene>
    <name evidence="6" type="primary">purS</name>
    <name evidence="7" type="ORF">SAMN05421666_2893</name>
</gene>
<comment type="similarity">
    <text evidence="6">Belongs to the PurS family.</text>
</comment>
<comment type="subunit">
    <text evidence="6">Part of the FGAM synthase complex composed of 1 PurL, 1 PurQ and 2 PurS subunits.</text>
</comment>
<comment type="pathway">
    <text evidence="6">Purine metabolism; IMP biosynthesis via de novo pathway; 5-amino-1-(5-phospho-D-ribosyl)imidazole from N(2)-formyl-N(1)-(5-phospho-D-ribosyl)glycinamide: step 1/2.</text>
</comment>
<evidence type="ECO:0000313" key="8">
    <source>
        <dbReference type="Proteomes" id="UP000186019"/>
    </source>
</evidence>
<dbReference type="PANTHER" id="PTHR34696">
    <property type="entry name" value="PHOSPHORIBOSYLFORMYLGLYCINAMIDINE SYNTHASE SUBUNIT PURS"/>
    <property type="match status" value="1"/>
</dbReference>
<keyword evidence="4 6" id="KW-0658">Purine biosynthesis</keyword>
<keyword evidence="1 6" id="KW-0963">Cytoplasm</keyword>
<dbReference type="STRING" id="573024.SAMN05216208_2422"/>
<dbReference type="GO" id="GO:0004642">
    <property type="term" value="F:phosphoribosylformylglycinamidine synthase activity"/>
    <property type="evidence" value="ECO:0007669"/>
    <property type="project" value="UniProtKB-UniRule"/>
</dbReference>
<evidence type="ECO:0000256" key="4">
    <source>
        <dbReference type="ARBA" id="ARBA00022755"/>
    </source>
</evidence>
<comment type="catalytic activity">
    <reaction evidence="6">
        <text>N(2)-formyl-N(1)-(5-phospho-beta-D-ribosyl)glycinamide + L-glutamine + ATP + H2O = 2-formamido-N(1)-(5-O-phospho-beta-D-ribosyl)acetamidine + L-glutamate + ADP + phosphate + H(+)</text>
        <dbReference type="Rhea" id="RHEA:17129"/>
        <dbReference type="ChEBI" id="CHEBI:15377"/>
        <dbReference type="ChEBI" id="CHEBI:15378"/>
        <dbReference type="ChEBI" id="CHEBI:29985"/>
        <dbReference type="ChEBI" id="CHEBI:30616"/>
        <dbReference type="ChEBI" id="CHEBI:43474"/>
        <dbReference type="ChEBI" id="CHEBI:58359"/>
        <dbReference type="ChEBI" id="CHEBI:147286"/>
        <dbReference type="ChEBI" id="CHEBI:147287"/>
        <dbReference type="ChEBI" id="CHEBI:456216"/>
        <dbReference type="EC" id="6.3.5.3"/>
    </reaction>
</comment>
<accession>A0A1N7HF53</accession>
<dbReference type="EC" id="6.3.5.3" evidence="6"/>
<evidence type="ECO:0000256" key="5">
    <source>
        <dbReference type="ARBA" id="ARBA00022840"/>
    </source>
</evidence>
<evidence type="ECO:0000256" key="1">
    <source>
        <dbReference type="ARBA" id="ARBA00022490"/>
    </source>
</evidence>
<dbReference type="SUPFAM" id="SSF82697">
    <property type="entry name" value="PurS-like"/>
    <property type="match status" value="1"/>
</dbReference>
<proteinExistence type="inferred from homology"/>
<keyword evidence="2 6" id="KW-0436">Ligase</keyword>
<evidence type="ECO:0000256" key="6">
    <source>
        <dbReference type="HAMAP-Rule" id="MF_01926"/>
    </source>
</evidence>
<dbReference type="AlphaFoldDB" id="A0A1N7HF53"/>
<dbReference type="InterPro" id="IPR003850">
    <property type="entry name" value="PurS"/>
</dbReference>
<dbReference type="GO" id="GO:0005524">
    <property type="term" value="F:ATP binding"/>
    <property type="evidence" value="ECO:0007669"/>
    <property type="project" value="UniProtKB-UniRule"/>
</dbReference>
<keyword evidence="5 6" id="KW-0067">ATP-binding</keyword>
<dbReference type="RefSeq" id="WP_076534994.1">
    <property type="nucleotide sequence ID" value="NZ_CANNEL010000005.1"/>
</dbReference>
<evidence type="ECO:0000313" key="7">
    <source>
        <dbReference type="EMBL" id="SIS23489.1"/>
    </source>
</evidence>
<sequence length="76" mass="8251">MKARVHIMLKTGVLDPQGEAVRHALGSLGFDGVNAVRQGKVIELDLADGTDEATVNEMCERLLANTVIESYKVEIL</sequence>
<dbReference type="GO" id="GO:0005737">
    <property type="term" value="C:cytoplasm"/>
    <property type="evidence" value="ECO:0007669"/>
    <property type="project" value="UniProtKB-SubCell"/>
</dbReference>
<comment type="subcellular location">
    <subcellularLocation>
        <location evidence="6">Cytoplasm</location>
    </subcellularLocation>
</comment>
<dbReference type="Gene3D" id="3.30.1280.10">
    <property type="entry name" value="Phosphoribosylformylglycinamidine synthase subunit PurS"/>
    <property type="match status" value="1"/>
</dbReference>
<organism evidence="7 8">
    <name type="scientific">Roseovarius nanhaiticus</name>
    <dbReference type="NCBI Taxonomy" id="573024"/>
    <lineage>
        <taxon>Bacteria</taxon>
        <taxon>Pseudomonadati</taxon>
        <taxon>Pseudomonadota</taxon>
        <taxon>Alphaproteobacteria</taxon>
        <taxon>Rhodobacterales</taxon>
        <taxon>Roseobacteraceae</taxon>
        <taxon>Roseovarius</taxon>
    </lineage>
</organism>
<dbReference type="NCBIfam" id="NF004630">
    <property type="entry name" value="PRK05974.1"/>
    <property type="match status" value="1"/>
</dbReference>
<keyword evidence="3 6" id="KW-0547">Nucleotide-binding</keyword>
<dbReference type="OrthoDB" id="9799101at2"/>
<dbReference type="PANTHER" id="PTHR34696:SF1">
    <property type="entry name" value="PHOSPHORIBOSYLFORMYLGLYCINAMIDINE SYNTHASE SUBUNIT PURS"/>
    <property type="match status" value="1"/>
</dbReference>
<reference evidence="7 8" key="1">
    <citation type="submission" date="2017-01" db="EMBL/GenBank/DDBJ databases">
        <authorList>
            <person name="Mah S.A."/>
            <person name="Swanson W.J."/>
            <person name="Moy G.W."/>
            <person name="Vacquier V.D."/>
        </authorList>
    </citation>
    <scope>NUCLEOTIDE SEQUENCE [LARGE SCALE GENOMIC DNA]</scope>
    <source>
        <strain evidence="7 8">DSM 29590</strain>
    </source>
</reference>
<dbReference type="HAMAP" id="MF_01926">
    <property type="entry name" value="PurS"/>
    <property type="match status" value="1"/>
</dbReference>
<dbReference type="UniPathway" id="UPA00074">
    <property type="reaction ID" value="UER00128"/>
</dbReference>
<dbReference type="Proteomes" id="UP000186019">
    <property type="component" value="Unassembled WGS sequence"/>
</dbReference>
<dbReference type="InterPro" id="IPR036604">
    <property type="entry name" value="PurS-like_sf"/>
</dbReference>
<dbReference type="Pfam" id="PF02700">
    <property type="entry name" value="PurS"/>
    <property type="match status" value="1"/>
</dbReference>
<dbReference type="GO" id="GO:0006189">
    <property type="term" value="P:'de novo' IMP biosynthetic process"/>
    <property type="evidence" value="ECO:0007669"/>
    <property type="project" value="UniProtKB-UniRule"/>
</dbReference>
<dbReference type="NCBIfam" id="TIGR00302">
    <property type="entry name" value="phosphoribosylformylglycinamidine synthase subunit PurS"/>
    <property type="match status" value="1"/>
</dbReference>